<evidence type="ECO:0000313" key="2">
    <source>
        <dbReference type="Proteomes" id="UP000291713"/>
    </source>
</evidence>
<sequence>MNIRWRPMDYDGKSDYAPVEGIPDFMQSSIIDWIEDAEFTLCPQVGYLYSYSKHVVEERQRKSLIQKYERLSGHCYGLEENSSKEIFSHDANINQFGLEYVDFLLASLSRYVPSTQVLKEEPEHVDKASACIEKLEGILNESRSIWQIGERKGFVGLEKRVNPNMQQMADPIIRSDTSAGKHLSKAWNCAFGRIPDYSQAYSEAIKAVEAATTPVLSPKDADATLSKKTQNLWQQSGWHFEIEPTRCDVPGGPIRLLMTGMMNSQPDRHGKTQFEEVTKAKAEAAVFTAVFLVQIFNEKLMSRN</sequence>
<accession>A0A4R0WIR6</accession>
<dbReference type="Proteomes" id="UP000291713">
    <property type="component" value="Unassembled WGS sequence"/>
</dbReference>
<dbReference type="RefSeq" id="WP_131211381.1">
    <property type="nucleotide sequence ID" value="NZ_SHRC01000053.1"/>
</dbReference>
<protein>
    <submittedName>
        <fullName evidence="1">Uncharacterized protein</fullName>
    </submittedName>
</protein>
<dbReference type="AlphaFoldDB" id="A0A4R0WIR6"/>
<name>A0A4R0WIR6_BIFLL</name>
<proteinExistence type="predicted"/>
<gene>
    <name evidence="1" type="ORF">MCC10120_1083</name>
</gene>
<evidence type="ECO:0000313" key="1">
    <source>
        <dbReference type="EMBL" id="TCF95104.1"/>
    </source>
</evidence>
<reference evidence="1 2" key="1">
    <citation type="journal article" date="2018" name="Sci. Rep.">
        <title>Genomic diversity and distribution of Bifidobacterium longum subsp. longum across the human lifespan.</title>
        <authorList>
            <person name="Odamaki T."/>
            <person name="Bottacini F."/>
            <person name="Kato K."/>
            <person name="Mitsuyama E."/>
            <person name="Yoshida K."/>
            <person name="Horigome A."/>
            <person name="Xiao J.Z."/>
            <person name="van Sinderen D."/>
        </authorList>
    </citation>
    <scope>NUCLEOTIDE SEQUENCE [LARGE SCALE GENOMIC DNA]</scope>
    <source>
        <strain evidence="1 2">MCC10120</strain>
    </source>
</reference>
<dbReference type="EMBL" id="SHTU01000019">
    <property type="protein sequence ID" value="TCF95104.1"/>
    <property type="molecule type" value="Genomic_DNA"/>
</dbReference>
<comment type="caution">
    <text evidence="1">The sequence shown here is derived from an EMBL/GenBank/DDBJ whole genome shotgun (WGS) entry which is preliminary data.</text>
</comment>
<organism evidence="1 2">
    <name type="scientific">Bifidobacterium longum subsp. longum</name>
    <dbReference type="NCBI Taxonomy" id="1679"/>
    <lineage>
        <taxon>Bacteria</taxon>
        <taxon>Bacillati</taxon>
        <taxon>Actinomycetota</taxon>
        <taxon>Actinomycetes</taxon>
        <taxon>Bifidobacteriales</taxon>
        <taxon>Bifidobacteriaceae</taxon>
        <taxon>Bifidobacterium</taxon>
    </lineage>
</organism>